<feature type="region of interest" description="Disordered" evidence="11">
    <location>
        <begin position="1017"/>
        <end position="1046"/>
    </location>
</feature>
<evidence type="ECO:0000256" key="4">
    <source>
        <dbReference type="ARBA" id="ARBA00022475"/>
    </source>
</evidence>
<organism evidence="13 14">
    <name type="scientific">Fasciolopsis buskii</name>
    <dbReference type="NCBI Taxonomy" id="27845"/>
    <lineage>
        <taxon>Eukaryota</taxon>
        <taxon>Metazoa</taxon>
        <taxon>Spiralia</taxon>
        <taxon>Lophotrochozoa</taxon>
        <taxon>Platyhelminthes</taxon>
        <taxon>Trematoda</taxon>
        <taxon>Digenea</taxon>
        <taxon>Plagiorchiida</taxon>
        <taxon>Echinostomata</taxon>
        <taxon>Echinostomatoidea</taxon>
        <taxon>Fasciolidae</taxon>
        <taxon>Fasciolopsis</taxon>
    </lineage>
</organism>
<keyword evidence="5 12" id="KW-0812">Transmembrane</keyword>
<dbReference type="AlphaFoldDB" id="A0A8E0VG06"/>
<feature type="transmembrane region" description="Helical" evidence="12">
    <location>
        <begin position="408"/>
        <end position="427"/>
    </location>
</feature>
<name>A0A8E0VG06_9TREM</name>
<keyword evidence="3" id="KW-0813">Transport</keyword>
<keyword evidence="7 12" id="KW-1133">Transmembrane helix</keyword>
<keyword evidence="10" id="KW-0407">Ion channel</keyword>
<dbReference type="PANTHER" id="PTHR21522:SF32">
    <property type="entry name" value="OTOPETRIN-2"/>
    <property type="match status" value="1"/>
</dbReference>
<feature type="transmembrane region" description="Helical" evidence="12">
    <location>
        <begin position="164"/>
        <end position="183"/>
    </location>
</feature>
<feature type="compositionally biased region" description="Polar residues" evidence="11">
    <location>
        <begin position="943"/>
        <end position="955"/>
    </location>
</feature>
<evidence type="ECO:0000256" key="5">
    <source>
        <dbReference type="ARBA" id="ARBA00022692"/>
    </source>
</evidence>
<feature type="transmembrane region" description="Helical" evidence="12">
    <location>
        <begin position="130"/>
        <end position="152"/>
    </location>
</feature>
<accession>A0A8E0VG06</accession>
<feature type="region of interest" description="Disordered" evidence="11">
    <location>
        <begin position="943"/>
        <end position="1003"/>
    </location>
</feature>
<dbReference type="Proteomes" id="UP000728185">
    <property type="component" value="Unassembled WGS sequence"/>
</dbReference>
<comment type="caution">
    <text evidence="13">The sequence shown here is derived from an EMBL/GenBank/DDBJ whole genome shotgun (WGS) entry which is preliminary data.</text>
</comment>
<evidence type="ECO:0000256" key="9">
    <source>
        <dbReference type="ARBA" id="ARBA00023136"/>
    </source>
</evidence>
<feature type="transmembrane region" description="Helical" evidence="12">
    <location>
        <begin position="363"/>
        <end position="388"/>
    </location>
</feature>
<keyword evidence="8" id="KW-0406">Ion transport</keyword>
<dbReference type="OrthoDB" id="6429739at2759"/>
<evidence type="ECO:0000313" key="13">
    <source>
        <dbReference type="EMBL" id="KAA0186269.1"/>
    </source>
</evidence>
<evidence type="ECO:0000313" key="14">
    <source>
        <dbReference type="Proteomes" id="UP000728185"/>
    </source>
</evidence>
<evidence type="ECO:0000256" key="11">
    <source>
        <dbReference type="SAM" id="MobiDB-lite"/>
    </source>
</evidence>
<keyword evidence="4" id="KW-1003">Cell membrane</keyword>
<dbReference type="GO" id="GO:0005886">
    <property type="term" value="C:plasma membrane"/>
    <property type="evidence" value="ECO:0007669"/>
    <property type="project" value="UniProtKB-SubCell"/>
</dbReference>
<feature type="transmembrane region" description="Helical" evidence="12">
    <location>
        <begin position="77"/>
        <end position="97"/>
    </location>
</feature>
<evidence type="ECO:0000256" key="1">
    <source>
        <dbReference type="ARBA" id="ARBA00004651"/>
    </source>
</evidence>
<dbReference type="EMBL" id="LUCM01009862">
    <property type="protein sequence ID" value="KAA0186269.1"/>
    <property type="molecule type" value="Genomic_DNA"/>
</dbReference>
<feature type="compositionally biased region" description="Polar residues" evidence="11">
    <location>
        <begin position="1036"/>
        <end position="1046"/>
    </location>
</feature>
<dbReference type="GO" id="GO:0015252">
    <property type="term" value="F:proton channel activity"/>
    <property type="evidence" value="ECO:0007669"/>
    <property type="project" value="InterPro"/>
</dbReference>
<feature type="transmembrane region" description="Helical" evidence="12">
    <location>
        <begin position="331"/>
        <end position="351"/>
    </location>
</feature>
<protein>
    <submittedName>
        <fullName evidence="13">Otopetrin</fullName>
    </submittedName>
</protein>
<evidence type="ECO:0000256" key="12">
    <source>
        <dbReference type="SAM" id="Phobius"/>
    </source>
</evidence>
<keyword evidence="14" id="KW-1185">Reference proteome</keyword>
<evidence type="ECO:0000256" key="7">
    <source>
        <dbReference type="ARBA" id="ARBA00022989"/>
    </source>
</evidence>
<proteinExistence type="inferred from homology"/>
<gene>
    <name evidence="13" type="ORF">FBUS_00726</name>
</gene>
<dbReference type="InterPro" id="IPR004878">
    <property type="entry name" value="Otopetrin"/>
</dbReference>
<reference evidence="13" key="1">
    <citation type="submission" date="2019-05" db="EMBL/GenBank/DDBJ databases">
        <title>Annotation for the trematode Fasciolopsis buski.</title>
        <authorList>
            <person name="Choi Y.-J."/>
        </authorList>
    </citation>
    <scope>NUCLEOTIDE SEQUENCE</scope>
    <source>
        <strain evidence="13">HT</strain>
        <tissue evidence="13">Whole worm</tissue>
    </source>
</reference>
<feature type="transmembrane region" description="Helical" evidence="12">
    <location>
        <begin position="37"/>
        <end position="57"/>
    </location>
</feature>
<comment type="similarity">
    <text evidence="2">Belongs to the otopetrin family.</text>
</comment>
<keyword evidence="9 12" id="KW-0472">Membrane</keyword>
<evidence type="ECO:0000256" key="2">
    <source>
        <dbReference type="ARBA" id="ARBA00006513"/>
    </source>
</evidence>
<evidence type="ECO:0000256" key="8">
    <source>
        <dbReference type="ARBA" id="ARBA00023065"/>
    </source>
</evidence>
<evidence type="ECO:0000256" key="3">
    <source>
        <dbReference type="ARBA" id="ARBA00022448"/>
    </source>
</evidence>
<feature type="compositionally biased region" description="Basic and acidic residues" evidence="11">
    <location>
        <begin position="1018"/>
        <end position="1035"/>
    </location>
</feature>
<evidence type="ECO:0000256" key="10">
    <source>
        <dbReference type="ARBA" id="ARBA00023303"/>
    </source>
</evidence>
<comment type="subcellular location">
    <subcellularLocation>
        <location evidence="1">Cell membrane</location>
        <topology evidence="1">Multi-pass membrane protein</topology>
    </subcellularLocation>
</comment>
<dbReference type="PANTHER" id="PTHR21522">
    <property type="entry name" value="PROTON CHANNEL OTOP"/>
    <property type="match status" value="1"/>
</dbReference>
<dbReference type="Pfam" id="PF03189">
    <property type="entry name" value="Otopetrin"/>
    <property type="match status" value="1"/>
</dbReference>
<feature type="region of interest" description="Disordered" evidence="11">
    <location>
        <begin position="718"/>
        <end position="737"/>
    </location>
</feature>
<keyword evidence="6" id="KW-0375">Hydrogen ion transport</keyword>
<feature type="compositionally biased region" description="Polar residues" evidence="11">
    <location>
        <begin position="988"/>
        <end position="997"/>
    </location>
</feature>
<sequence>MLQQRLSTVNRQQSLETDCYHGDSMAPRKNRQNDRQAICFLYAASVVAASLSLAVASMEYADLNDHRSITAEWGRPLFVSSLYATSCLILLAMAGYFESHRSETFEAVHRGTGPVSFSVKFSIKGEKVNLYLRLGLAMFGLMSIGHVAVKFVEDRPTTSNKLCLYLKSILEMAFFVLQTLFILRYHRLVILRYNEAMGAGLVHLLTTNLCIWADISVGKIDKTLSYGKQWRTKSSVTTEHYRHPVDPALNSNSNTTTQTDENNPIIHSLNLIDISFYLLPTVSEYCLLAAALLYEITVRIGQPSFIEIEKSRKGNQSNQDRKECKDCSASVGSWFGIIAVLLVIALTIVTATTPKYVEKTSNFWKSITILAEEAILCLFGIAFVTVAFFQIRKLKFSIATRQSHVEEFLLYTAFFFSANFTISTMILSADFEDENRTFNKKHKTERFLLICRCVLNAFELVQILFQTYMIQDCFHRCSDRVKHQVTKPGRQAIVALLGINLAFWIQQSFQLKNADILFLIESDKGAYGWILYVVTMPISLFYRYHCTVCLSQCFNKLYEDETHRFEEIWRYRVDPLTDMVNPTMGSICIYQQDEGITLDTKEYKVSEASVTSNTNRMKRMAAFAKTKPWKTIDFPDERHVIQSSGENDKCDLYTTSVQTAPLFGLDDTRVPLNESDISQSFNKPNAVHSKTQQSTINITAVNQSAAAVSATSSKFTCQTSNSPLSSATGSPKHQSSVLGKDINEIQSTKSARPLCKNIALASNLNVPPHRRQTLSLKLIRTPWKDDELFLTECDPKRIDISKSPRHSLTRHFAQPPPIRRRRTLRNLETAKYRVLAAELAHRMVIERGGANTTSHTNVVGDKTPESHPDHIVGHKFHELISYNTVHAFSPMQAAVRKRGSTRRNSGRKSEFRVAQAMTETAAITIAPVETQVALSLQPGLSFLQQTDDSGSTENGPKSPRKFKHRPSLFPVPMKPNYLCASKGGRGNTARSAEQSPEIQRISPKWLREGSFQSLIGVNKEDHIESSTTSPKKDITSKNSELTKSAV</sequence>
<evidence type="ECO:0000256" key="6">
    <source>
        <dbReference type="ARBA" id="ARBA00022781"/>
    </source>
</evidence>